<dbReference type="SUPFAM" id="SSF47384">
    <property type="entry name" value="Homodimeric domain of signal transducing histidine kinase"/>
    <property type="match status" value="1"/>
</dbReference>
<dbReference type="PROSITE" id="PS50109">
    <property type="entry name" value="HIS_KIN"/>
    <property type="match status" value="1"/>
</dbReference>
<dbReference type="PANTHER" id="PTHR43711:SF1">
    <property type="entry name" value="HISTIDINE KINASE 1"/>
    <property type="match status" value="1"/>
</dbReference>
<keyword evidence="6" id="KW-0902">Two-component regulatory system</keyword>
<keyword evidence="4" id="KW-0808">Transferase</keyword>
<dbReference type="Pfam" id="PF08447">
    <property type="entry name" value="PAS_3"/>
    <property type="match status" value="1"/>
</dbReference>
<dbReference type="SUPFAM" id="SSF55785">
    <property type="entry name" value="PYP-like sensor domain (PAS domain)"/>
    <property type="match status" value="1"/>
</dbReference>
<evidence type="ECO:0000256" key="2">
    <source>
        <dbReference type="ARBA" id="ARBA00012438"/>
    </source>
</evidence>
<dbReference type="Pfam" id="PF02518">
    <property type="entry name" value="HATPase_c"/>
    <property type="match status" value="1"/>
</dbReference>
<evidence type="ECO:0000256" key="6">
    <source>
        <dbReference type="ARBA" id="ARBA00023012"/>
    </source>
</evidence>
<dbReference type="CDD" id="cd00130">
    <property type="entry name" value="PAS"/>
    <property type="match status" value="1"/>
</dbReference>
<dbReference type="Gene3D" id="1.10.287.130">
    <property type="match status" value="1"/>
</dbReference>
<dbReference type="PRINTS" id="PR00344">
    <property type="entry name" value="BCTRLSENSOR"/>
</dbReference>
<feature type="domain" description="Histidine kinase" evidence="7">
    <location>
        <begin position="300"/>
        <end position="523"/>
    </location>
</feature>
<dbReference type="InterPro" id="IPR003661">
    <property type="entry name" value="HisK_dim/P_dom"/>
</dbReference>
<dbReference type="SMART" id="SM00387">
    <property type="entry name" value="HATPase_c"/>
    <property type="match status" value="1"/>
</dbReference>
<gene>
    <name evidence="9" type="ORF">DM826_11510</name>
</gene>
<dbReference type="InterPro" id="IPR035965">
    <property type="entry name" value="PAS-like_dom_sf"/>
</dbReference>
<feature type="domain" description="PAC" evidence="8">
    <location>
        <begin position="84"/>
        <end position="135"/>
    </location>
</feature>
<dbReference type="InterPro" id="IPR000014">
    <property type="entry name" value="PAS"/>
</dbReference>
<dbReference type="InterPro" id="IPR036097">
    <property type="entry name" value="HisK_dim/P_sf"/>
</dbReference>
<reference evidence="9 10" key="1">
    <citation type="submission" date="2018-06" db="EMBL/GenBank/DDBJ databases">
        <title>Halonotius sp. F13-13 a new haloarchaeeon isolated from a solar saltern from Isla Cristina, Huelva, Spain.</title>
        <authorList>
            <person name="Duran-Viseras A."/>
            <person name="Sanchez-Porro C."/>
            <person name="Ventosa A."/>
        </authorList>
    </citation>
    <scope>NUCLEOTIDE SEQUENCE [LARGE SCALE GENOMIC DNA]</scope>
    <source>
        <strain evidence="9 10">F13-13</strain>
    </source>
</reference>
<organism evidence="9 10">
    <name type="scientific">Halonotius aquaticus</name>
    <dbReference type="NCBI Taxonomy" id="2216978"/>
    <lineage>
        <taxon>Archaea</taxon>
        <taxon>Methanobacteriati</taxon>
        <taxon>Methanobacteriota</taxon>
        <taxon>Stenosarchaea group</taxon>
        <taxon>Halobacteria</taxon>
        <taxon>Halobacteriales</taxon>
        <taxon>Haloferacaceae</taxon>
        <taxon>Halonotius</taxon>
    </lineage>
</organism>
<evidence type="ECO:0000256" key="1">
    <source>
        <dbReference type="ARBA" id="ARBA00000085"/>
    </source>
</evidence>
<accession>A0A3A6Q4V3</accession>
<dbReference type="InterPro" id="IPR029016">
    <property type="entry name" value="GAF-like_dom_sf"/>
</dbReference>
<evidence type="ECO:0000313" key="9">
    <source>
        <dbReference type="EMBL" id="RJX42265.1"/>
    </source>
</evidence>
<dbReference type="SUPFAM" id="SSF55874">
    <property type="entry name" value="ATPase domain of HSP90 chaperone/DNA topoisomerase II/histidine kinase"/>
    <property type="match status" value="1"/>
</dbReference>
<evidence type="ECO:0000259" key="8">
    <source>
        <dbReference type="PROSITE" id="PS50113"/>
    </source>
</evidence>
<dbReference type="Proteomes" id="UP000276588">
    <property type="component" value="Unassembled WGS sequence"/>
</dbReference>
<dbReference type="EC" id="2.7.13.3" evidence="2"/>
<dbReference type="Pfam" id="PF13185">
    <property type="entry name" value="GAF_2"/>
    <property type="match status" value="1"/>
</dbReference>
<dbReference type="AlphaFoldDB" id="A0A3A6Q4V3"/>
<dbReference type="InterPro" id="IPR004358">
    <property type="entry name" value="Sig_transdc_His_kin-like_C"/>
</dbReference>
<proteinExistence type="predicted"/>
<dbReference type="RefSeq" id="WP_120103573.1">
    <property type="nucleotide sequence ID" value="NZ_QKNY01000018.1"/>
</dbReference>
<dbReference type="SUPFAM" id="SSF55781">
    <property type="entry name" value="GAF domain-like"/>
    <property type="match status" value="1"/>
</dbReference>
<dbReference type="Gene3D" id="3.30.565.10">
    <property type="entry name" value="Histidine kinase-like ATPase, C-terminal domain"/>
    <property type="match status" value="1"/>
</dbReference>
<dbReference type="OrthoDB" id="8127at2157"/>
<dbReference type="InterPro" id="IPR036890">
    <property type="entry name" value="HATPase_C_sf"/>
</dbReference>
<dbReference type="EMBL" id="QKNY01000018">
    <property type="protein sequence ID" value="RJX42265.1"/>
    <property type="molecule type" value="Genomic_DNA"/>
</dbReference>
<keyword evidence="3" id="KW-0597">Phosphoprotein</keyword>
<evidence type="ECO:0000256" key="5">
    <source>
        <dbReference type="ARBA" id="ARBA00022777"/>
    </source>
</evidence>
<comment type="caution">
    <text evidence="9">The sequence shown here is derived from an EMBL/GenBank/DDBJ whole genome shotgun (WGS) entry which is preliminary data.</text>
</comment>
<comment type="catalytic activity">
    <reaction evidence="1">
        <text>ATP + protein L-histidine = ADP + protein N-phospho-L-histidine.</text>
        <dbReference type="EC" id="2.7.13.3"/>
    </reaction>
</comment>
<dbReference type="InterPro" id="IPR003018">
    <property type="entry name" value="GAF"/>
</dbReference>
<dbReference type="PROSITE" id="PS50113">
    <property type="entry name" value="PAC"/>
    <property type="match status" value="1"/>
</dbReference>
<protein>
    <recommendedName>
        <fullName evidence="2">histidine kinase</fullName>
        <ecNumber evidence="2">2.7.13.3</ecNumber>
    </recommendedName>
</protein>
<dbReference type="CDD" id="cd00082">
    <property type="entry name" value="HisKA"/>
    <property type="match status" value="1"/>
</dbReference>
<dbReference type="SMART" id="SM00388">
    <property type="entry name" value="HisKA"/>
    <property type="match status" value="1"/>
</dbReference>
<sequence length="525" mass="56627">MSDAQEQHRDRELLATAQRLAAVGGWEYDIQRETLSCTDEVTRLCGQPASDELTLSTTIEQFHPSDQPAVRAAIDGAINAGEGFEGEWRLQPEDDDQRWVRVYGEPEEQNGAVVRVRGAIEDITAEKQHKQRLNRLFETNRKLFGQDTTDAVASVAVDAARGVLGLSLCGIHLYDAGDNVLAPVATTDATVEAFGEPPAFGPGDSIAWETFETGEPHVYDDVQAADTVHNPDTAIRSELLLPLGDHGVFIASSPQAGAFDDRTVSMGKILAADVEAALDQLDQKQQLRETNERLAEFANIVSHDLRNPLSVAKAGVEVAQRGAGDGDSLERVERAHDRMATLIDDLLTLAQDGEDLDEDALESVSLPAVAADAWDGVATDDAALAVPATDSIVADRSRLRQLLENLFRNSIEHGSPDDRSQAVDTEPAVDDAESAVDDVDHDAAVTVRVGDLPDGFYVEDDGPGIDPDDRETVFEPGYTTHDEGTGFGLRIVRTVAAAHDWDVSVTDGTAGGARFVFTDVETRLN</sequence>
<dbReference type="InterPro" id="IPR003594">
    <property type="entry name" value="HATPase_dom"/>
</dbReference>
<evidence type="ECO:0000256" key="4">
    <source>
        <dbReference type="ARBA" id="ARBA00022679"/>
    </source>
</evidence>
<dbReference type="InterPro" id="IPR050736">
    <property type="entry name" value="Sensor_HK_Regulatory"/>
</dbReference>
<dbReference type="PANTHER" id="PTHR43711">
    <property type="entry name" value="TWO-COMPONENT HISTIDINE KINASE"/>
    <property type="match status" value="1"/>
</dbReference>
<name>A0A3A6Q4V3_9EURY</name>
<evidence type="ECO:0000256" key="3">
    <source>
        <dbReference type="ARBA" id="ARBA00022553"/>
    </source>
</evidence>
<dbReference type="SMART" id="SM00065">
    <property type="entry name" value="GAF"/>
    <property type="match status" value="1"/>
</dbReference>
<keyword evidence="5" id="KW-0418">Kinase</keyword>
<dbReference type="Gene3D" id="3.30.450.20">
    <property type="entry name" value="PAS domain"/>
    <property type="match status" value="1"/>
</dbReference>
<dbReference type="InterPro" id="IPR005467">
    <property type="entry name" value="His_kinase_dom"/>
</dbReference>
<dbReference type="GO" id="GO:0000155">
    <property type="term" value="F:phosphorelay sensor kinase activity"/>
    <property type="evidence" value="ECO:0007669"/>
    <property type="project" value="InterPro"/>
</dbReference>
<evidence type="ECO:0000313" key="10">
    <source>
        <dbReference type="Proteomes" id="UP000276588"/>
    </source>
</evidence>
<keyword evidence="10" id="KW-1185">Reference proteome</keyword>
<dbReference type="Gene3D" id="3.30.450.40">
    <property type="match status" value="1"/>
</dbReference>
<evidence type="ECO:0000259" key="7">
    <source>
        <dbReference type="PROSITE" id="PS50109"/>
    </source>
</evidence>
<dbReference type="Gene3D" id="2.10.70.100">
    <property type="match status" value="1"/>
</dbReference>
<dbReference type="InterPro" id="IPR013655">
    <property type="entry name" value="PAS_fold_3"/>
</dbReference>
<dbReference type="Pfam" id="PF00512">
    <property type="entry name" value="HisKA"/>
    <property type="match status" value="1"/>
</dbReference>
<dbReference type="NCBIfam" id="TIGR00229">
    <property type="entry name" value="sensory_box"/>
    <property type="match status" value="1"/>
</dbReference>
<dbReference type="InterPro" id="IPR000700">
    <property type="entry name" value="PAS-assoc_C"/>
</dbReference>